<dbReference type="EnsemblPlants" id="OBART07G15030.1">
    <property type="protein sequence ID" value="OBART07G15030.1"/>
    <property type="gene ID" value="OBART07G15030"/>
</dbReference>
<name>A0A0D3GR75_9ORYZ</name>
<evidence type="ECO:0000256" key="1">
    <source>
        <dbReference type="SAM" id="MobiDB-lite"/>
    </source>
</evidence>
<accession>A0A0D3GR75</accession>
<protein>
    <submittedName>
        <fullName evidence="2">Uncharacterized protein</fullName>
    </submittedName>
</protein>
<feature type="compositionally biased region" description="Polar residues" evidence="1">
    <location>
        <begin position="42"/>
        <end position="58"/>
    </location>
</feature>
<dbReference type="Gramene" id="OBART07G15030.1">
    <property type="protein sequence ID" value="OBART07G15030.1"/>
    <property type="gene ID" value="OBART07G15030"/>
</dbReference>
<reference evidence="2" key="1">
    <citation type="journal article" date="2009" name="Rice">
        <title>De Novo Next Generation Sequencing of Plant Genomes.</title>
        <authorList>
            <person name="Rounsley S."/>
            <person name="Marri P.R."/>
            <person name="Yu Y."/>
            <person name="He R."/>
            <person name="Sisneros N."/>
            <person name="Goicoechea J.L."/>
            <person name="Lee S.J."/>
            <person name="Angelova A."/>
            <person name="Kudrna D."/>
            <person name="Luo M."/>
            <person name="Affourtit J."/>
            <person name="Desany B."/>
            <person name="Knight J."/>
            <person name="Niazi F."/>
            <person name="Egholm M."/>
            <person name="Wing R.A."/>
        </authorList>
    </citation>
    <scope>NUCLEOTIDE SEQUENCE [LARGE SCALE GENOMIC DNA]</scope>
    <source>
        <strain evidence="2">cv. IRGC 105608</strain>
    </source>
</reference>
<dbReference type="PaxDb" id="65489-OBART07G15030.1"/>
<proteinExistence type="predicted"/>
<feature type="region of interest" description="Disordered" evidence="1">
    <location>
        <begin position="74"/>
        <end position="110"/>
    </location>
</feature>
<sequence>MERFCAVTAVARLGALMRPAPSTHGKSAHPQQNETPDKENDASTVTQPSPRTNISTMPLTPVTAVARLGALMRPAPSTHGKSAHPQQNETPDKENDASAVTQPSPRTNIGTMDARTFQSYRLSIPRYYSWEAFTEAVRVSQMASDFSGIRAGRKKHYDHVPHVRIKLPSDNLNACSDPRRRRNQP</sequence>
<feature type="compositionally biased region" description="Polar residues" evidence="1">
    <location>
        <begin position="98"/>
        <end position="110"/>
    </location>
</feature>
<feature type="region of interest" description="Disordered" evidence="1">
    <location>
        <begin position="16"/>
        <end position="62"/>
    </location>
</feature>
<dbReference type="Proteomes" id="UP000026960">
    <property type="component" value="Chromosome 7"/>
</dbReference>
<organism evidence="2">
    <name type="scientific">Oryza barthii</name>
    <dbReference type="NCBI Taxonomy" id="65489"/>
    <lineage>
        <taxon>Eukaryota</taxon>
        <taxon>Viridiplantae</taxon>
        <taxon>Streptophyta</taxon>
        <taxon>Embryophyta</taxon>
        <taxon>Tracheophyta</taxon>
        <taxon>Spermatophyta</taxon>
        <taxon>Magnoliopsida</taxon>
        <taxon>Liliopsida</taxon>
        <taxon>Poales</taxon>
        <taxon>Poaceae</taxon>
        <taxon>BOP clade</taxon>
        <taxon>Oryzoideae</taxon>
        <taxon>Oryzeae</taxon>
        <taxon>Oryzinae</taxon>
        <taxon>Oryza</taxon>
    </lineage>
</organism>
<evidence type="ECO:0000313" key="3">
    <source>
        <dbReference type="Proteomes" id="UP000026960"/>
    </source>
</evidence>
<reference evidence="2" key="2">
    <citation type="submission" date="2015-03" db="UniProtKB">
        <authorList>
            <consortium name="EnsemblPlants"/>
        </authorList>
    </citation>
    <scope>IDENTIFICATION</scope>
</reference>
<evidence type="ECO:0000313" key="2">
    <source>
        <dbReference type="EnsemblPlants" id="OBART07G15030.1"/>
    </source>
</evidence>
<keyword evidence="3" id="KW-1185">Reference proteome</keyword>
<dbReference type="AlphaFoldDB" id="A0A0D3GR75"/>